<evidence type="ECO:0000256" key="1">
    <source>
        <dbReference type="ARBA" id="ARBA00022821"/>
    </source>
</evidence>
<dbReference type="Proteomes" id="UP000753802">
    <property type="component" value="Unassembled WGS sequence"/>
</dbReference>
<dbReference type="PANTHER" id="PTHR22595">
    <property type="entry name" value="CHITINASE-RELATED"/>
    <property type="match status" value="1"/>
</dbReference>
<dbReference type="InterPro" id="IPR023346">
    <property type="entry name" value="Lysozyme-like_dom_sf"/>
</dbReference>
<keyword evidence="1" id="KW-0611">Plant defense</keyword>
<sequence length="264" mass="29661">MQTHAQRSNVRKYLSEKKWNELFPNRIGIDPAHASKTAIDFYSYKSFLAAADSFPQFLSNPDPVIQKRELCAFLANIAKETGGGWDDAPGGYYKWGLRYTEELNCVKGCPQYSDPSKKNYPPVAGQSYHGRGPIQISWNYNYGQFSEAYFKNKNVLLNDPSLITKNAQLAFASALWFWTTPQFPKPSCHEVMSGTWQPSPKDIDGGRLPGFGTVVNVINGGIDCGPSGDPDTKYRYGYYLFFCRYFNVTPGDNVECSNQKPFGS</sequence>
<dbReference type="InterPro" id="IPR016283">
    <property type="entry name" value="Glyco_hydro_19"/>
</dbReference>
<protein>
    <submittedName>
        <fullName evidence="4">Chitinase</fullName>
    </submittedName>
</protein>
<evidence type="ECO:0000259" key="3">
    <source>
        <dbReference type="Pfam" id="PF00182"/>
    </source>
</evidence>
<dbReference type="EMBL" id="JAACJS010000015">
    <property type="protein sequence ID" value="NCI51005.1"/>
    <property type="molecule type" value="Genomic_DNA"/>
</dbReference>
<accession>A0ABX0A1A9</accession>
<reference evidence="4 5" key="1">
    <citation type="submission" date="2020-01" db="EMBL/GenBank/DDBJ databases">
        <title>Genome analysis.</title>
        <authorList>
            <person name="Wu S."/>
            <person name="Wang G."/>
        </authorList>
    </citation>
    <scope>NUCLEOTIDE SEQUENCE [LARGE SCALE GENOMIC DNA]</scope>
    <source>
        <strain evidence="4 5">SYL130</strain>
    </source>
</reference>
<gene>
    <name evidence="4" type="ORF">GWC95_13810</name>
</gene>
<keyword evidence="5" id="KW-1185">Reference proteome</keyword>
<organism evidence="4 5">
    <name type="scientific">Sediminibacterium roseum</name>
    <dbReference type="NCBI Taxonomy" id="1978412"/>
    <lineage>
        <taxon>Bacteria</taxon>
        <taxon>Pseudomonadati</taxon>
        <taxon>Bacteroidota</taxon>
        <taxon>Chitinophagia</taxon>
        <taxon>Chitinophagales</taxon>
        <taxon>Chitinophagaceae</taxon>
        <taxon>Sediminibacterium</taxon>
    </lineage>
</organism>
<dbReference type="PIRSF" id="PIRSF001060">
    <property type="entry name" value="Endochitinase"/>
    <property type="match status" value="1"/>
</dbReference>
<keyword evidence="2" id="KW-1015">Disulfide bond</keyword>
<dbReference type="SUPFAM" id="SSF53955">
    <property type="entry name" value="Lysozyme-like"/>
    <property type="match status" value="1"/>
</dbReference>
<name>A0ABX0A1A9_9BACT</name>
<evidence type="ECO:0000256" key="2">
    <source>
        <dbReference type="ARBA" id="ARBA00023157"/>
    </source>
</evidence>
<evidence type="ECO:0000313" key="5">
    <source>
        <dbReference type="Proteomes" id="UP000753802"/>
    </source>
</evidence>
<comment type="caution">
    <text evidence="4">The sequence shown here is derived from an EMBL/GenBank/DDBJ whole genome shotgun (WGS) entry which is preliminary data.</text>
</comment>
<dbReference type="Pfam" id="PF00182">
    <property type="entry name" value="Glyco_hydro_19"/>
    <property type="match status" value="1"/>
</dbReference>
<dbReference type="Gene3D" id="3.30.20.10">
    <property type="entry name" value="Endochitinase, domain 2"/>
    <property type="match status" value="1"/>
</dbReference>
<evidence type="ECO:0000313" key="4">
    <source>
        <dbReference type="EMBL" id="NCI51005.1"/>
    </source>
</evidence>
<dbReference type="CDD" id="cd00325">
    <property type="entry name" value="chitinase_GH19"/>
    <property type="match status" value="1"/>
</dbReference>
<dbReference type="PANTHER" id="PTHR22595:SF79">
    <property type="entry name" value="CHITINASE 12"/>
    <property type="match status" value="1"/>
</dbReference>
<dbReference type="InterPro" id="IPR000726">
    <property type="entry name" value="Glyco_hydro_19_cat"/>
</dbReference>
<proteinExistence type="predicted"/>
<dbReference type="Gene3D" id="1.10.530.10">
    <property type="match status" value="1"/>
</dbReference>
<feature type="domain" description="Glycoside hydrolase family 19 catalytic" evidence="3">
    <location>
        <begin position="34"/>
        <end position="256"/>
    </location>
</feature>